<comment type="subcellular location">
    <subcellularLocation>
        <location evidence="2">Cell membrane</location>
        <topology evidence="2">Multi-pass membrane protein</topology>
    </subcellularLocation>
</comment>
<evidence type="ECO:0000256" key="12">
    <source>
        <dbReference type="ARBA" id="ARBA00031636"/>
    </source>
</evidence>
<dbReference type="InterPro" id="IPR050222">
    <property type="entry name" value="MATE_MdtK"/>
</dbReference>
<evidence type="ECO:0000256" key="7">
    <source>
        <dbReference type="ARBA" id="ARBA00022475"/>
    </source>
</evidence>
<dbReference type="RefSeq" id="WP_204445693.1">
    <property type="nucleotide sequence ID" value="NZ_JACJKY010000007.1"/>
</dbReference>
<dbReference type="EMBL" id="JACJKY010000007">
    <property type="protein sequence ID" value="MBM6920622.1"/>
    <property type="molecule type" value="Genomic_DNA"/>
</dbReference>
<evidence type="ECO:0000256" key="8">
    <source>
        <dbReference type="ARBA" id="ARBA00022692"/>
    </source>
</evidence>
<dbReference type="PANTHER" id="PTHR43298">
    <property type="entry name" value="MULTIDRUG RESISTANCE PROTEIN NORM-RELATED"/>
    <property type="match status" value="1"/>
</dbReference>
<evidence type="ECO:0000256" key="6">
    <source>
        <dbReference type="ARBA" id="ARBA00022449"/>
    </source>
</evidence>
<evidence type="ECO:0000256" key="9">
    <source>
        <dbReference type="ARBA" id="ARBA00022989"/>
    </source>
</evidence>
<keyword evidence="8 13" id="KW-0812">Transmembrane</keyword>
<feature type="transmembrane region" description="Helical" evidence="13">
    <location>
        <begin position="301"/>
        <end position="321"/>
    </location>
</feature>
<sequence length="472" mass="51659">MRFQIRKPRYLIKPDSKADKWLSKQFGSSLFSYGEIISMFIPIMLDQFFINFIGVLTTSMISASSQESVSAVSLVSPVYMMIFAIFNAVSAGGTVIVAQYKGKGDNEKMRTAAGQVVLATTTVAIVCCAILVTCAGPLVHIMFGSADPVVIKKAQDYMVGVGISLIFHSFYMGAFAVFRGVGATKICLRLTIIINLIHLLGSVLFLNILKLDIIGTALSLNVARLIGGAIAIWLLLHPHSVLRVYPRDIFKICWPVLKSVFKVGIPFAIEQMFFNGGSILVQMYIVTLGTLSVSANAVTNSAFAIIYSAGLAVGTLAITIVGQCIGADQKELAKWYGKKMILLGTIVTLISIAIFMPLMPLILMMYQAPTETLSVIYMLLITAIIPMPFFWSISNVMPSVLRAAGDATFTSVVSLITMWVMRVGVGYLLSITLGFGVIGVWISMGLEWAIRSLVFWIRYKSNRWLTKKTIED</sequence>
<keyword evidence="15" id="KW-1185">Reference proteome</keyword>
<dbReference type="GO" id="GO:0042910">
    <property type="term" value="F:xenobiotic transmembrane transporter activity"/>
    <property type="evidence" value="ECO:0007669"/>
    <property type="project" value="InterPro"/>
</dbReference>
<evidence type="ECO:0000256" key="10">
    <source>
        <dbReference type="ARBA" id="ARBA00023065"/>
    </source>
</evidence>
<organism evidence="14 15">
    <name type="scientific">Merdimmobilis hominis</name>
    <dbReference type="NCBI Taxonomy" id="2897707"/>
    <lineage>
        <taxon>Bacteria</taxon>
        <taxon>Bacillati</taxon>
        <taxon>Bacillota</taxon>
        <taxon>Clostridia</taxon>
        <taxon>Eubacteriales</taxon>
        <taxon>Oscillospiraceae</taxon>
        <taxon>Merdimmobilis</taxon>
    </lineage>
</organism>
<feature type="transmembrane region" description="Helical" evidence="13">
    <location>
        <begin position="372"/>
        <end position="391"/>
    </location>
</feature>
<keyword evidence="11 13" id="KW-0472">Membrane</keyword>
<comment type="function">
    <text evidence="1">Multidrug efflux pump.</text>
</comment>
<reference evidence="14" key="1">
    <citation type="submission" date="2020-08" db="EMBL/GenBank/DDBJ databases">
        <authorList>
            <person name="Cejkova D."/>
            <person name="Kubasova T."/>
            <person name="Jahodarova E."/>
            <person name="Rychlik I."/>
        </authorList>
    </citation>
    <scope>NUCLEOTIDE SEQUENCE</scope>
    <source>
        <strain evidence="14">An559</strain>
    </source>
</reference>
<feature type="transmembrane region" description="Helical" evidence="13">
    <location>
        <begin position="158"/>
        <end position="178"/>
    </location>
</feature>
<keyword evidence="7" id="KW-1003">Cell membrane</keyword>
<feature type="transmembrane region" description="Helical" evidence="13">
    <location>
        <begin position="427"/>
        <end position="450"/>
    </location>
</feature>
<dbReference type="PANTHER" id="PTHR43298:SF2">
    <property type="entry name" value="FMN_FAD EXPORTER YEEO-RELATED"/>
    <property type="match status" value="1"/>
</dbReference>
<evidence type="ECO:0000256" key="2">
    <source>
        <dbReference type="ARBA" id="ARBA00004651"/>
    </source>
</evidence>
<feature type="transmembrane region" description="Helical" evidence="13">
    <location>
        <begin position="403"/>
        <end position="421"/>
    </location>
</feature>
<dbReference type="Proteomes" id="UP000774750">
    <property type="component" value="Unassembled WGS sequence"/>
</dbReference>
<dbReference type="GO" id="GO:0006811">
    <property type="term" value="P:monoatomic ion transport"/>
    <property type="evidence" value="ECO:0007669"/>
    <property type="project" value="UniProtKB-KW"/>
</dbReference>
<comment type="caution">
    <text evidence="14">The sequence shown here is derived from an EMBL/GenBank/DDBJ whole genome shotgun (WGS) entry which is preliminary data.</text>
</comment>
<comment type="similarity">
    <text evidence="3">Belongs to the multi antimicrobial extrusion (MATE) (TC 2.A.66.1) family.</text>
</comment>
<feature type="transmembrane region" description="Helical" evidence="13">
    <location>
        <begin position="190"/>
        <end position="208"/>
    </location>
</feature>
<evidence type="ECO:0000313" key="15">
    <source>
        <dbReference type="Proteomes" id="UP000774750"/>
    </source>
</evidence>
<feature type="transmembrane region" description="Helical" evidence="13">
    <location>
        <begin position="78"/>
        <end position="100"/>
    </location>
</feature>
<feature type="transmembrane region" description="Helical" evidence="13">
    <location>
        <begin position="341"/>
        <end position="366"/>
    </location>
</feature>
<reference evidence="14" key="2">
    <citation type="journal article" date="2021" name="Sci. Rep.">
        <title>The distribution of antibiotic resistance genes in chicken gut microbiota commensals.</title>
        <authorList>
            <person name="Juricova H."/>
            <person name="Matiasovicova J."/>
            <person name="Kubasova T."/>
            <person name="Cejkova D."/>
            <person name="Rychlik I."/>
        </authorList>
    </citation>
    <scope>NUCLEOTIDE SEQUENCE</scope>
    <source>
        <strain evidence="14">An559</strain>
    </source>
</reference>
<dbReference type="InterPro" id="IPR048279">
    <property type="entry name" value="MdtK-like"/>
</dbReference>
<evidence type="ECO:0000256" key="13">
    <source>
        <dbReference type="SAM" id="Phobius"/>
    </source>
</evidence>
<proteinExistence type="inferred from homology"/>
<evidence type="ECO:0000256" key="5">
    <source>
        <dbReference type="ARBA" id="ARBA00022448"/>
    </source>
</evidence>
<accession>A0A939BE39</accession>
<dbReference type="GO" id="GO:0005886">
    <property type="term" value="C:plasma membrane"/>
    <property type="evidence" value="ECO:0007669"/>
    <property type="project" value="UniProtKB-SubCell"/>
</dbReference>
<dbReference type="InterPro" id="IPR002528">
    <property type="entry name" value="MATE_fam"/>
</dbReference>
<keyword evidence="10" id="KW-0406">Ion transport</keyword>
<feature type="transmembrane region" description="Helical" evidence="13">
    <location>
        <begin position="272"/>
        <end position="295"/>
    </location>
</feature>
<protein>
    <recommendedName>
        <fullName evidence="4">Probable multidrug resistance protein NorM</fullName>
    </recommendedName>
    <alternativeName>
        <fullName evidence="12">Multidrug-efflux transporter</fullName>
    </alternativeName>
</protein>
<feature type="transmembrane region" description="Helical" evidence="13">
    <location>
        <begin position="112"/>
        <end position="138"/>
    </location>
</feature>
<evidence type="ECO:0000256" key="4">
    <source>
        <dbReference type="ARBA" id="ARBA00020268"/>
    </source>
</evidence>
<evidence type="ECO:0000256" key="1">
    <source>
        <dbReference type="ARBA" id="ARBA00003408"/>
    </source>
</evidence>
<dbReference type="PIRSF" id="PIRSF006603">
    <property type="entry name" value="DinF"/>
    <property type="match status" value="1"/>
</dbReference>
<dbReference type="GO" id="GO:0015297">
    <property type="term" value="F:antiporter activity"/>
    <property type="evidence" value="ECO:0007669"/>
    <property type="project" value="UniProtKB-KW"/>
</dbReference>
<keyword evidence="5" id="KW-0813">Transport</keyword>
<evidence type="ECO:0000313" key="14">
    <source>
        <dbReference type="EMBL" id="MBM6920622.1"/>
    </source>
</evidence>
<keyword evidence="6" id="KW-0050">Antiport</keyword>
<dbReference type="Pfam" id="PF01554">
    <property type="entry name" value="MatE"/>
    <property type="match status" value="2"/>
</dbReference>
<evidence type="ECO:0000256" key="3">
    <source>
        <dbReference type="ARBA" id="ARBA00010199"/>
    </source>
</evidence>
<name>A0A939BE39_9FIRM</name>
<feature type="transmembrane region" description="Helical" evidence="13">
    <location>
        <begin position="214"/>
        <end position="236"/>
    </location>
</feature>
<keyword evidence="9 13" id="KW-1133">Transmembrane helix</keyword>
<dbReference type="AlphaFoldDB" id="A0A939BE39"/>
<evidence type="ECO:0000256" key="11">
    <source>
        <dbReference type="ARBA" id="ARBA00023136"/>
    </source>
</evidence>
<gene>
    <name evidence="14" type="ORF">H6A12_05550</name>
</gene>